<dbReference type="PANTHER" id="PTHR30474:SF1">
    <property type="entry name" value="PEPTIDOGLYCAN GLYCOSYLTRANSFERASE MRDB"/>
    <property type="match status" value="1"/>
</dbReference>
<dbReference type="GO" id="GO:0015648">
    <property type="term" value="F:lipid-linked peptidoglycan transporter activity"/>
    <property type="evidence" value="ECO:0007669"/>
    <property type="project" value="TreeGrafter"/>
</dbReference>
<dbReference type="Pfam" id="PF01098">
    <property type="entry name" value="FTSW_RODA_SPOVE"/>
    <property type="match status" value="1"/>
</dbReference>
<feature type="transmembrane region" description="Helical" evidence="6">
    <location>
        <begin position="342"/>
        <end position="363"/>
    </location>
</feature>
<dbReference type="PANTHER" id="PTHR30474">
    <property type="entry name" value="CELL CYCLE PROTEIN"/>
    <property type="match status" value="1"/>
</dbReference>
<keyword evidence="2 6" id="KW-0812">Transmembrane</keyword>
<evidence type="ECO:0000256" key="4">
    <source>
        <dbReference type="ARBA" id="ARBA00022989"/>
    </source>
</evidence>
<dbReference type="InterPro" id="IPR001182">
    <property type="entry name" value="FtsW/RodA"/>
</dbReference>
<evidence type="ECO:0000256" key="3">
    <source>
        <dbReference type="ARBA" id="ARBA00022960"/>
    </source>
</evidence>
<dbReference type="GO" id="GO:0032153">
    <property type="term" value="C:cell division site"/>
    <property type="evidence" value="ECO:0007669"/>
    <property type="project" value="TreeGrafter"/>
</dbReference>
<evidence type="ECO:0000256" key="2">
    <source>
        <dbReference type="ARBA" id="ARBA00022692"/>
    </source>
</evidence>
<name>A0A1D3TNW5_9FIRM</name>
<evidence type="ECO:0000256" key="6">
    <source>
        <dbReference type="SAM" id="Phobius"/>
    </source>
</evidence>
<evidence type="ECO:0000313" key="8">
    <source>
        <dbReference type="Proteomes" id="UP000199315"/>
    </source>
</evidence>
<evidence type="ECO:0000256" key="1">
    <source>
        <dbReference type="ARBA" id="ARBA00004141"/>
    </source>
</evidence>
<evidence type="ECO:0000313" key="7">
    <source>
        <dbReference type="EMBL" id="SCP95033.1"/>
    </source>
</evidence>
<keyword evidence="5 6" id="KW-0472">Membrane</keyword>
<comment type="subcellular location">
    <subcellularLocation>
        <location evidence="1">Membrane</location>
        <topology evidence="1">Multi-pass membrane protein</topology>
    </subcellularLocation>
</comment>
<feature type="transmembrane region" description="Helical" evidence="6">
    <location>
        <begin position="41"/>
        <end position="59"/>
    </location>
</feature>
<dbReference type="GO" id="GO:0051301">
    <property type="term" value="P:cell division"/>
    <property type="evidence" value="ECO:0007669"/>
    <property type="project" value="InterPro"/>
</dbReference>
<dbReference type="EMBL" id="FMKA01000001">
    <property type="protein sequence ID" value="SCP95033.1"/>
    <property type="molecule type" value="Genomic_DNA"/>
</dbReference>
<feature type="transmembrane region" description="Helical" evidence="6">
    <location>
        <begin position="303"/>
        <end position="322"/>
    </location>
</feature>
<sequence>MLKQYQLRDYRFKLIILTLMISILGIFIIGSAKESVMGKQIFGLVIGMIALIICSLIDYSYILNFYWLIYILNMILLLVVRIAGKEVNGATRWISIGGFQFQPSELAKILLILFFAKYLMVHQDDLNKPKTLIKVVGLLIPPLFLILKQPNLSTSICIVLVFCTVVFVGGLDYKIIGGILAVSIPLAVIFLSIVIQPDQKLIHSYQRDRIMYWLNPMEYEMGGAYQQQNSITAIGSGQLFGKGLNNNTIASVKNGNFISEPQTDFIFAVAGEELGFAGCCVILLLLALIIIECLWIGRNAKDLSGMIICSGMAALIGFQSFIHISVDTGLIPNTGIPLPFVSYGLTSLVSLLLGIGFVLNVGLQQRKY</sequence>
<accession>A0A1D3TNW5</accession>
<proteinExistence type="predicted"/>
<organism evidence="7 8">
    <name type="scientific">Anaerobium acetethylicum</name>
    <dbReference type="NCBI Taxonomy" id="1619234"/>
    <lineage>
        <taxon>Bacteria</taxon>
        <taxon>Bacillati</taxon>
        <taxon>Bacillota</taxon>
        <taxon>Clostridia</taxon>
        <taxon>Lachnospirales</taxon>
        <taxon>Lachnospiraceae</taxon>
        <taxon>Anaerobium</taxon>
    </lineage>
</organism>
<evidence type="ECO:0000256" key="5">
    <source>
        <dbReference type="ARBA" id="ARBA00023136"/>
    </source>
</evidence>
<dbReference type="AlphaFoldDB" id="A0A1D3TNW5"/>
<feature type="transmembrane region" description="Helical" evidence="6">
    <location>
        <begin position="274"/>
        <end position="296"/>
    </location>
</feature>
<feature type="transmembrane region" description="Helical" evidence="6">
    <location>
        <begin position="152"/>
        <end position="168"/>
    </location>
</feature>
<keyword evidence="3" id="KW-0133">Cell shape</keyword>
<dbReference type="STRING" id="1619234.SAMN05421730_1001255"/>
<keyword evidence="4 6" id="KW-1133">Transmembrane helix</keyword>
<keyword evidence="8" id="KW-1185">Reference proteome</keyword>
<gene>
    <name evidence="7" type="ORF">SAMN05421730_1001255</name>
</gene>
<protein>
    <submittedName>
        <fullName evidence="7">Rod shape determining protein RodA</fullName>
    </submittedName>
</protein>
<reference evidence="7 8" key="1">
    <citation type="submission" date="2016-09" db="EMBL/GenBank/DDBJ databases">
        <authorList>
            <person name="Capua I."/>
            <person name="De Benedictis P."/>
            <person name="Joannis T."/>
            <person name="Lombin L.H."/>
            <person name="Cattoli G."/>
        </authorList>
    </citation>
    <scope>NUCLEOTIDE SEQUENCE [LARGE SCALE GENOMIC DNA]</scope>
    <source>
        <strain evidence="7 8">GluBS11</strain>
    </source>
</reference>
<feature type="transmembrane region" description="Helical" evidence="6">
    <location>
        <begin position="65"/>
        <end position="84"/>
    </location>
</feature>
<dbReference type="RefSeq" id="WP_242875421.1">
    <property type="nucleotide sequence ID" value="NZ_FMKA01000001.1"/>
</dbReference>
<feature type="transmembrane region" description="Helical" evidence="6">
    <location>
        <begin position="12"/>
        <end position="29"/>
    </location>
</feature>
<dbReference type="GO" id="GO:0005886">
    <property type="term" value="C:plasma membrane"/>
    <property type="evidence" value="ECO:0007669"/>
    <property type="project" value="TreeGrafter"/>
</dbReference>
<feature type="transmembrane region" description="Helical" evidence="6">
    <location>
        <begin position="175"/>
        <end position="195"/>
    </location>
</feature>
<dbReference type="Proteomes" id="UP000199315">
    <property type="component" value="Unassembled WGS sequence"/>
</dbReference>
<dbReference type="GO" id="GO:0008360">
    <property type="term" value="P:regulation of cell shape"/>
    <property type="evidence" value="ECO:0007669"/>
    <property type="project" value="UniProtKB-KW"/>
</dbReference>